<dbReference type="AlphaFoldDB" id="A0A9J5ZIT5"/>
<protein>
    <submittedName>
        <fullName evidence="1">Uncharacterized protein</fullName>
    </submittedName>
</protein>
<accession>A0A9J5ZIT5</accession>
<sequence>MPLNPRLMFFEILTYKQDGFGVLRFALNVTNNVLSFENSLNRITFWYTFWPHRKNNVDRKSLLCLNLAHNLE</sequence>
<organism evidence="1 2">
    <name type="scientific">Solanum commersonii</name>
    <name type="common">Commerson's wild potato</name>
    <name type="synonym">Commerson's nightshade</name>
    <dbReference type="NCBI Taxonomy" id="4109"/>
    <lineage>
        <taxon>Eukaryota</taxon>
        <taxon>Viridiplantae</taxon>
        <taxon>Streptophyta</taxon>
        <taxon>Embryophyta</taxon>
        <taxon>Tracheophyta</taxon>
        <taxon>Spermatophyta</taxon>
        <taxon>Magnoliopsida</taxon>
        <taxon>eudicotyledons</taxon>
        <taxon>Gunneridae</taxon>
        <taxon>Pentapetalae</taxon>
        <taxon>asterids</taxon>
        <taxon>lamiids</taxon>
        <taxon>Solanales</taxon>
        <taxon>Solanaceae</taxon>
        <taxon>Solanoideae</taxon>
        <taxon>Solaneae</taxon>
        <taxon>Solanum</taxon>
    </lineage>
</organism>
<dbReference type="EMBL" id="JACXVP010000004">
    <property type="protein sequence ID" value="KAG5611832.1"/>
    <property type="molecule type" value="Genomic_DNA"/>
</dbReference>
<proteinExistence type="predicted"/>
<evidence type="ECO:0000313" key="2">
    <source>
        <dbReference type="Proteomes" id="UP000824120"/>
    </source>
</evidence>
<reference evidence="1 2" key="1">
    <citation type="submission" date="2020-09" db="EMBL/GenBank/DDBJ databases">
        <title>De no assembly of potato wild relative species, Solanum commersonii.</title>
        <authorList>
            <person name="Cho K."/>
        </authorList>
    </citation>
    <scope>NUCLEOTIDE SEQUENCE [LARGE SCALE GENOMIC DNA]</scope>
    <source>
        <strain evidence="1">LZ3.2</strain>
        <tissue evidence="1">Leaf</tissue>
    </source>
</reference>
<name>A0A9J5ZIT5_SOLCO</name>
<comment type="caution">
    <text evidence="1">The sequence shown here is derived from an EMBL/GenBank/DDBJ whole genome shotgun (WGS) entry which is preliminary data.</text>
</comment>
<evidence type="ECO:0000313" key="1">
    <source>
        <dbReference type="EMBL" id="KAG5611832.1"/>
    </source>
</evidence>
<dbReference type="Proteomes" id="UP000824120">
    <property type="component" value="Chromosome 4"/>
</dbReference>
<keyword evidence="2" id="KW-1185">Reference proteome</keyword>
<gene>
    <name evidence="1" type="ORF">H5410_023113</name>
</gene>